<dbReference type="InterPro" id="IPR019931">
    <property type="entry name" value="LPXTG_anchor"/>
</dbReference>
<keyword evidence="6" id="KW-0812">Transmembrane</keyword>
<dbReference type="Pfam" id="PF00746">
    <property type="entry name" value="Gram_pos_anchor"/>
    <property type="match status" value="1"/>
</dbReference>
<dbReference type="Pfam" id="PF17966">
    <property type="entry name" value="Muc_B2"/>
    <property type="match status" value="1"/>
</dbReference>
<feature type="compositionally biased region" description="Polar residues" evidence="5">
    <location>
        <begin position="734"/>
        <end position="748"/>
    </location>
</feature>
<dbReference type="eggNOG" id="COG4932">
    <property type="taxonomic scope" value="Bacteria"/>
</dbReference>
<feature type="signal peptide" evidence="7">
    <location>
        <begin position="1"/>
        <end position="46"/>
    </location>
</feature>
<feature type="compositionally biased region" description="Polar residues" evidence="5">
    <location>
        <begin position="64"/>
        <end position="82"/>
    </location>
</feature>
<comment type="caution">
    <text evidence="9">The sequence shown here is derived from an EMBL/GenBank/DDBJ whole genome shotgun (WGS) entry which is preliminary data.</text>
</comment>
<evidence type="ECO:0000256" key="2">
    <source>
        <dbReference type="ARBA" id="ARBA00022525"/>
    </source>
</evidence>
<keyword evidence="6" id="KW-0472">Membrane</keyword>
<feature type="region of interest" description="Disordered" evidence="5">
    <location>
        <begin position="47"/>
        <end position="113"/>
    </location>
</feature>
<feature type="domain" description="Gram-positive cocci surface proteins LPxTG" evidence="8">
    <location>
        <begin position="784"/>
        <end position="818"/>
    </location>
</feature>
<keyword evidence="2" id="KW-0964">Secreted</keyword>
<accession>I7IV75</accession>
<feature type="compositionally biased region" description="Low complexity" evidence="5">
    <location>
        <begin position="89"/>
        <end position="104"/>
    </location>
</feature>
<keyword evidence="6" id="KW-1133">Transmembrane helix</keyword>
<dbReference type="PROSITE" id="PS50847">
    <property type="entry name" value="GRAM_POS_ANCHORING"/>
    <property type="match status" value="1"/>
</dbReference>
<protein>
    <submittedName>
        <fullName evidence="9">Putative mucin binding protein</fullName>
    </submittedName>
</protein>
<evidence type="ECO:0000256" key="5">
    <source>
        <dbReference type="SAM" id="MobiDB-lite"/>
    </source>
</evidence>
<dbReference type="AlphaFoldDB" id="I7IV75"/>
<proteinExistence type="predicted"/>
<keyword evidence="3 7" id="KW-0732">Signal</keyword>
<reference evidence="9 10" key="1">
    <citation type="submission" date="2012-06" db="EMBL/GenBank/DDBJ databases">
        <title>Draft Genome Sequence of Lactobacillus hominis Strain CRBIP 24.179T, isolated from human intestine.</title>
        <authorList>
            <person name="Cousin S."/>
            <person name="Ma L."/>
            <person name="Bizet C."/>
            <person name="Loux V."/>
            <person name="Bouchier C."/>
            <person name="Clermont D."/>
            <person name="Creno S."/>
        </authorList>
    </citation>
    <scope>NUCLEOTIDE SEQUENCE [LARGE SCALE GENOMIC DNA]</scope>
    <source>
        <strain evidence="10">CRBIP 24.179T</strain>
    </source>
</reference>
<dbReference type="STRING" id="1423758.FC41_GL000282"/>
<dbReference type="EMBL" id="CAKE01000001">
    <property type="protein sequence ID" value="CCI80953.1"/>
    <property type="molecule type" value="Genomic_DNA"/>
</dbReference>
<keyword evidence="1" id="KW-0134">Cell wall</keyword>
<dbReference type="Gene3D" id="2.60.40.4300">
    <property type="match status" value="1"/>
</dbReference>
<feature type="compositionally biased region" description="Polar residues" evidence="5">
    <location>
        <begin position="47"/>
        <end position="56"/>
    </location>
</feature>
<dbReference type="PATRIC" id="fig|1423758.3.peg.285"/>
<dbReference type="Proteomes" id="UP000009320">
    <property type="component" value="Unassembled WGS sequence"/>
</dbReference>
<feature type="chain" id="PRO_5039310814" evidence="7">
    <location>
        <begin position="47"/>
        <end position="818"/>
    </location>
</feature>
<sequence>MNKKKNTNFISQINSIQRFGLRKLSVGLTTVVLGATFLAFSSPVQAENNENNSDIVTSKKETETNSTQATSAAITSNKQNNAEAKDTQSSKTNQQTSTNTQKNSPFKVEIDTPSGTNNKYLMANNDTGAIQVKFSGDQDSYLFNNGDSFSISVENPDNLLKFSSNLPTFNAPLSDFKPSKNDDTYTFTYQGQNPFNLQEGNVTLNFTGNNDAVVKYNHDHHAANNQIVYINPKVTVAFPKQAPVNQNIAIGLYPYANIVDRQEMISGYPWQGKVVFTPHDSNGFKENNVTYTGPEESAKADIPEKDQQDARLMQYIINWNYGRGLEDPIVDPLNNVIAKLQFNDGQKILPHTIKVFKITDPSFIGNINPITHQIERKATDKKTYDKLTACENEDPNFEKFLQDNISQDQSQISINQTGPFTVNDKDYSKQGAYFIQLDTLLDVKKNLPTWSLPNNGPSISYTPQSGHNINGSGDRNLKTQTFLGFNTASGTGSQVRENILVKYIDDDENKILDSDRLIEGVPNTSSKYSTQAKIKDFKVKHYLLVSDLTNGETLIFDSDNQPDNQVYEVHFKHDHTKEKVIQTVTETIHYYYKDAEGKVTTNHVFNDYTKSIVFTQEKDTDLVTNKFTENKWVPKTGNFEAVKSPRKDGYSFDKAEIATQDVLPSEKNLEFTVYYTKNKPDTPDQKPIDPNNKPTDIIPTPQLPDSQPNHNPEPLPEEPETIIPHSNEEPPRFSDSTAPNQNPDSTIDSEADDHTAANALTKDKHVESKVSQDFILIHKDKKKLPQTSNEKDTSNLAALAGLLIAGIGLTLFTKKRKI</sequence>
<evidence type="ECO:0000313" key="9">
    <source>
        <dbReference type="EMBL" id="CCI80953.1"/>
    </source>
</evidence>
<keyword evidence="10" id="KW-1185">Reference proteome</keyword>
<evidence type="ECO:0000256" key="1">
    <source>
        <dbReference type="ARBA" id="ARBA00022512"/>
    </source>
</evidence>
<gene>
    <name evidence="9" type="ORF">BN55_03315</name>
</gene>
<dbReference type="GeneID" id="82846241"/>
<dbReference type="OrthoDB" id="2330038at2"/>
<dbReference type="InterPro" id="IPR041558">
    <property type="entry name" value="MucBP_2"/>
</dbReference>
<feature type="transmembrane region" description="Helical" evidence="6">
    <location>
        <begin position="796"/>
        <end position="813"/>
    </location>
</feature>
<dbReference type="NCBIfam" id="TIGR01167">
    <property type="entry name" value="LPXTG_anchor"/>
    <property type="match status" value="1"/>
</dbReference>
<evidence type="ECO:0000256" key="6">
    <source>
        <dbReference type="SAM" id="Phobius"/>
    </source>
</evidence>
<feature type="compositionally biased region" description="Basic and acidic residues" evidence="5">
    <location>
        <begin position="678"/>
        <end position="687"/>
    </location>
</feature>
<dbReference type="Gene3D" id="3.10.20.470">
    <property type="match status" value="1"/>
</dbReference>
<evidence type="ECO:0000313" key="10">
    <source>
        <dbReference type="Proteomes" id="UP000009320"/>
    </source>
</evidence>
<dbReference type="Pfam" id="PF17965">
    <property type="entry name" value="MucBP_2"/>
    <property type="match status" value="1"/>
</dbReference>
<evidence type="ECO:0000259" key="8">
    <source>
        <dbReference type="PROSITE" id="PS50847"/>
    </source>
</evidence>
<organism evidence="9 10">
    <name type="scientific">Lactobacillus hominis DSM 23910 = CRBIP 24.179</name>
    <dbReference type="NCBI Taxonomy" id="1423758"/>
    <lineage>
        <taxon>Bacteria</taxon>
        <taxon>Bacillati</taxon>
        <taxon>Bacillota</taxon>
        <taxon>Bacilli</taxon>
        <taxon>Lactobacillales</taxon>
        <taxon>Lactobacillaceae</taxon>
        <taxon>Lactobacillus</taxon>
    </lineage>
</organism>
<evidence type="ECO:0000256" key="3">
    <source>
        <dbReference type="ARBA" id="ARBA00022729"/>
    </source>
</evidence>
<name>I7IV75_9LACO</name>
<keyword evidence="4" id="KW-0572">Peptidoglycan-anchor</keyword>
<feature type="region of interest" description="Disordered" evidence="5">
    <location>
        <begin position="677"/>
        <end position="750"/>
    </location>
</feature>
<evidence type="ECO:0000256" key="4">
    <source>
        <dbReference type="ARBA" id="ARBA00023088"/>
    </source>
</evidence>
<evidence type="ECO:0000256" key="7">
    <source>
        <dbReference type="SAM" id="SignalP"/>
    </source>
</evidence>
<dbReference type="RefSeq" id="WP_008469529.1">
    <property type="nucleotide sequence ID" value="NZ_AYZP01000001.1"/>
</dbReference>
<dbReference type="InterPro" id="IPR041495">
    <property type="entry name" value="Mub_B2"/>
</dbReference>